<reference evidence="1 2" key="1">
    <citation type="journal article" date="2014" name="Nature">
        <title>An environmental bacterial taxon with a large and distinct metabolic repertoire.</title>
        <authorList>
            <person name="Wilson M.C."/>
            <person name="Mori T."/>
            <person name="Ruckert C."/>
            <person name="Uria A.R."/>
            <person name="Helf M.J."/>
            <person name="Takada K."/>
            <person name="Gernert C."/>
            <person name="Steffens U.A."/>
            <person name="Heycke N."/>
            <person name="Schmitt S."/>
            <person name="Rinke C."/>
            <person name="Helfrich E.J."/>
            <person name="Brachmann A.O."/>
            <person name="Gurgui C."/>
            <person name="Wakimoto T."/>
            <person name="Kracht M."/>
            <person name="Crusemann M."/>
            <person name="Hentschel U."/>
            <person name="Abe I."/>
            <person name="Matsunaga S."/>
            <person name="Kalinowski J."/>
            <person name="Takeyama H."/>
            <person name="Piel J."/>
        </authorList>
    </citation>
    <scope>NUCLEOTIDE SEQUENCE [LARGE SCALE GENOMIC DNA]</scope>
    <source>
        <strain evidence="2">TSY2</strain>
    </source>
</reference>
<comment type="caution">
    <text evidence="1">The sequence shown here is derived from an EMBL/GenBank/DDBJ whole genome shotgun (WGS) entry which is preliminary data.</text>
</comment>
<dbReference type="EMBL" id="AZHX01001587">
    <property type="protein sequence ID" value="ETX01790.1"/>
    <property type="molecule type" value="Genomic_DNA"/>
</dbReference>
<dbReference type="Proteomes" id="UP000019140">
    <property type="component" value="Unassembled WGS sequence"/>
</dbReference>
<dbReference type="HOGENOM" id="CLU_2988064_0_0_7"/>
<protein>
    <submittedName>
        <fullName evidence="1">Uncharacterized protein</fullName>
    </submittedName>
</protein>
<organism evidence="1 2">
    <name type="scientific">Candidatus Entotheonella gemina</name>
    <dbReference type="NCBI Taxonomy" id="1429439"/>
    <lineage>
        <taxon>Bacteria</taxon>
        <taxon>Pseudomonadati</taxon>
        <taxon>Nitrospinota/Tectimicrobiota group</taxon>
        <taxon>Candidatus Tectimicrobiota</taxon>
        <taxon>Candidatus Entotheonellia</taxon>
        <taxon>Candidatus Entotheonellales</taxon>
        <taxon>Candidatus Entotheonellaceae</taxon>
        <taxon>Candidatus Entotheonella</taxon>
    </lineage>
</organism>
<name>W4LV87_9BACT</name>
<sequence length="57" mass="6249">MADNAPLVTILCSQCSRHAKMRQGEPLPEGWTDHHGLLSCSETCRDILQSMGLIPEA</sequence>
<accession>W4LV87</accession>
<dbReference type="AlphaFoldDB" id="W4LV87"/>
<evidence type="ECO:0000313" key="2">
    <source>
        <dbReference type="Proteomes" id="UP000019140"/>
    </source>
</evidence>
<gene>
    <name evidence="1" type="ORF">ETSY2_36650</name>
</gene>
<keyword evidence="2" id="KW-1185">Reference proteome</keyword>
<evidence type="ECO:0000313" key="1">
    <source>
        <dbReference type="EMBL" id="ETX01790.1"/>
    </source>
</evidence>
<proteinExistence type="predicted"/>